<keyword evidence="11" id="KW-1185">Reference proteome</keyword>
<keyword evidence="6" id="KW-0804">Transcription</keyword>
<evidence type="ECO:0000313" key="10">
    <source>
        <dbReference type="EMBL" id="NKE70855.1"/>
    </source>
</evidence>
<keyword evidence="3" id="KW-0805">Transcription regulation</keyword>
<evidence type="ECO:0000256" key="7">
    <source>
        <dbReference type="PROSITE-ProRule" id="PRU00169"/>
    </source>
</evidence>
<evidence type="ECO:0000256" key="3">
    <source>
        <dbReference type="ARBA" id="ARBA00023015"/>
    </source>
</evidence>
<dbReference type="PROSITE" id="PS50110">
    <property type="entry name" value="RESPONSE_REGULATORY"/>
    <property type="match status" value="1"/>
</dbReference>
<dbReference type="InterPro" id="IPR027417">
    <property type="entry name" value="P-loop_NTPase"/>
</dbReference>
<dbReference type="CDD" id="cd00009">
    <property type="entry name" value="AAA"/>
    <property type="match status" value="1"/>
</dbReference>
<evidence type="ECO:0000256" key="5">
    <source>
        <dbReference type="ARBA" id="ARBA00023159"/>
    </source>
</evidence>
<dbReference type="InterPro" id="IPR011006">
    <property type="entry name" value="CheY-like_superfamily"/>
</dbReference>
<dbReference type="InterPro" id="IPR025662">
    <property type="entry name" value="Sigma_54_int_dom_ATP-bd_1"/>
</dbReference>
<proteinExistence type="predicted"/>
<feature type="domain" description="Sigma-54 factor interaction" evidence="8">
    <location>
        <begin position="140"/>
        <end position="368"/>
    </location>
</feature>
<dbReference type="Pfam" id="PF00072">
    <property type="entry name" value="Response_reg"/>
    <property type="match status" value="1"/>
</dbReference>
<evidence type="ECO:0000256" key="4">
    <source>
        <dbReference type="ARBA" id="ARBA00023125"/>
    </source>
</evidence>
<dbReference type="GO" id="GO:0043565">
    <property type="term" value="F:sequence-specific DNA binding"/>
    <property type="evidence" value="ECO:0007669"/>
    <property type="project" value="InterPro"/>
</dbReference>
<gene>
    <name evidence="10" type="ORF">MNODULE_08900</name>
</gene>
<dbReference type="CDD" id="cd00156">
    <property type="entry name" value="REC"/>
    <property type="match status" value="1"/>
</dbReference>
<feature type="modified residue" description="4-aspartylphosphate" evidence="7">
    <location>
        <position position="52"/>
    </location>
</feature>
<evidence type="ECO:0000256" key="6">
    <source>
        <dbReference type="ARBA" id="ARBA00023163"/>
    </source>
</evidence>
<dbReference type="InterPro" id="IPR002197">
    <property type="entry name" value="HTH_Fis"/>
</dbReference>
<reference evidence="10 11" key="1">
    <citation type="journal article" date="2020" name="Nature">
        <title>Bacterial chemolithoautotrophy via manganese oxidation.</title>
        <authorList>
            <person name="Yu H."/>
            <person name="Leadbetter J.R."/>
        </authorList>
    </citation>
    <scope>NUCLEOTIDE SEQUENCE [LARGE SCALE GENOMIC DNA]</scope>
    <source>
        <strain evidence="10 11">Mn-1</strain>
    </source>
</reference>
<dbReference type="Gene3D" id="3.40.50.300">
    <property type="entry name" value="P-loop containing nucleotide triphosphate hydrolases"/>
    <property type="match status" value="1"/>
</dbReference>
<evidence type="ECO:0000256" key="1">
    <source>
        <dbReference type="ARBA" id="ARBA00022741"/>
    </source>
</evidence>
<dbReference type="PROSITE" id="PS00688">
    <property type="entry name" value="SIGMA54_INTERACT_3"/>
    <property type="match status" value="1"/>
</dbReference>
<comment type="caution">
    <text evidence="10">The sequence shown here is derived from an EMBL/GenBank/DDBJ whole genome shotgun (WGS) entry which is preliminary data.</text>
</comment>
<protein>
    <submittedName>
        <fullName evidence="10">Sigma-54-dependent Fis family transcriptional regulator</fullName>
    </submittedName>
</protein>
<dbReference type="InterPro" id="IPR025943">
    <property type="entry name" value="Sigma_54_int_dom_ATP-bd_2"/>
</dbReference>
<dbReference type="InterPro" id="IPR002078">
    <property type="entry name" value="Sigma_54_int"/>
</dbReference>
<organism evidence="10 11">
    <name type="scientific">Candidatus Manganitrophus noduliformans</name>
    <dbReference type="NCBI Taxonomy" id="2606439"/>
    <lineage>
        <taxon>Bacteria</taxon>
        <taxon>Pseudomonadati</taxon>
        <taxon>Nitrospirota</taxon>
        <taxon>Nitrospiria</taxon>
        <taxon>Candidatus Troglogloeales</taxon>
        <taxon>Candidatus Manganitrophaceae</taxon>
        <taxon>Candidatus Manganitrophus</taxon>
    </lineage>
</organism>
<evidence type="ECO:0000256" key="2">
    <source>
        <dbReference type="ARBA" id="ARBA00022840"/>
    </source>
</evidence>
<dbReference type="FunFam" id="1.10.8.60:FF:000014">
    <property type="entry name" value="DNA-binding transcriptional regulator NtrC"/>
    <property type="match status" value="1"/>
</dbReference>
<dbReference type="PROSITE" id="PS00675">
    <property type="entry name" value="SIGMA54_INTERACT_1"/>
    <property type="match status" value="1"/>
</dbReference>
<dbReference type="EMBL" id="VTOW01000001">
    <property type="protein sequence ID" value="NKE70855.1"/>
    <property type="molecule type" value="Genomic_DNA"/>
</dbReference>
<dbReference type="Gene3D" id="3.40.50.2300">
    <property type="match status" value="1"/>
</dbReference>
<evidence type="ECO:0000259" key="9">
    <source>
        <dbReference type="PROSITE" id="PS50110"/>
    </source>
</evidence>
<accession>A0A7X6IAY0</accession>
<sequence>MIRMLIAEDKEAMRRSLVRLFSEKGHEVIEAGSGAEALERFNETEIDLVITDLQMGEVGGLQVLCEVKKRSPQTPVLMVTAFGTVETAVEAMRQGAFDYILKPFSLTEIEARVEKALEQRRLLTENRYLKEILNHTVGRMVGRSERMQQVYRLIEKVAPYPSPVLVLGETGTGKELVARETHRMSAHHAGPFIAVNCGAIPENLLESELFGYEKGAFTGAAAQKKGWLELAEGGTLFLDEIGELPLSLQVKLLRFLQEREIQRVGGTKTIRVDVRLIAATNRDLKEEIQAHRFREDLYYRIRVIEIHLPPLRERHGDIPELTAYFLQKFSRELHKKLEMAPEALDLLSLYPWPGNVRELENVIERAAVLSEGEVIRAGDLPPELQLVSTPTESNGEGAELGLTERLEMLERDIIKKTLEETAGNQTQAARMLRLHRSSLQYKMRKYGLLD</sequence>
<keyword evidence="2" id="KW-0067">ATP-binding</keyword>
<feature type="domain" description="Response regulatory" evidence="9">
    <location>
        <begin position="3"/>
        <end position="117"/>
    </location>
</feature>
<dbReference type="SUPFAM" id="SSF46689">
    <property type="entry name" value="Homeodomain-like"/>
    <property type="match status" value="1"/>
</dbReference>
<dbReference type="AlphaFoldDB" id="A0A7X6IAY0"/>
<dbReference type="PANTHER" id="PTHR32071:SF113">
    <property type="entry name" value="ALGINATE BIOSYNTHESIS TRANSCRIPTIONAL REGULATORY PROTEIN ALGB"/>
    <property type="match status" value="1"/>
</dbReference>
<dbReference type="Proteomes" id="UP000534783">
    <property type="component" value="Unassembled WGS sequence"/>
</dbReference>
<dbReference type="PANTHER" id="PTHR32071">
    <property type="entry name" value="TRANSCRIPTIONAL REGULATORY PROTEIN"/>
    <property type="match status" value="1"/>
</dbReference>
<dbReference type="Pfam" id="PF02954">
    <property type="entry name" value="HTH_8"/>
    <property type="match status" value="1"/>
</dbReference>
<dbReference type="SUPFAM" id="SSF52172">
    <property type="entry name" value="CheY-like"/>
    <property type="match status" value="1"/>
</dbReference>
<keyword evidence="1" id="KW-0547">Nucleotide-binding</keyword>
<dbReference type="GO" id="GO:0006355">
    <property type="term" value="P:regulation of DNA-templated transcription"/>
    <property type="evidence" value="ECO:0007669"/>
    <property type="project" value="InterPro"/>
</dbReference>
<dbReference type="Gene3D" id="1.10.10.60">
    <property type="entry name" value="Homeodomain-like"/>
    <property type="match status" value="1"/>
</dbReference>
<dbReference type="SMART" id="SM00382">
    <property type="entry name" value="AAA"/>
    <property type="match status" value="1"/>
</dbReference>
<dbReference type="InterPro" id="IPR001789">
    <property type="entry name" value="Sig_transdc_resp-reg_receiver"/>
</dbReference>
<dbReference type="FunFam" id="3.40.50.300:FF:000006">
    <property type="entry name" value="DNA-binding transcriptional regulator NtrC"/>
    <property type="match status" value="1"/>
</dbReference>
<dbReference type="SMART" id="SM00448">
    <property type="entry name" value="REC"/>
    <property type="match status" value="1"/>
</dbReference>
<dbReference type="InterPro" id="IPR058031">
    <property type="entry name" value="AAA_lid_NorR"/>
</dbReference>
<dbReference type="GO" id="GO:0000160">
    <property type="term" value="P:phosphorelay signal transduction system"/>
    <property type="evidence" value="ECO:0007669"/>
    <property type="project" value="InterPro"/>
</dbReference>
<evidence type="ECO:0000313" key="11">
    <source>
        <dbReference type="Proteomes" id="UP000534783"/>
    </source>
</evidence>
<dbReference type="SUPFAM" id="SSF52540">
    <property type="entry name" value="P-loop containing nucleoside triphosphate hydrolases"/>
    <property type="match status" value="1"/>
</dbReference>
<dbReference type="InterPro" id="IPR003593">
    <property type="entry name" value="AAA+_ATPase"/>
</dbReference>
<dbReference type="PRINTS" id="PR01590">
    <property type="entry name" value="HTHFIS"/>
</dbReference>
<dbReference type="PROSITE" id="PS50045">
    <property type="entry name" value="SIGMA54_INTERACT_4"/>
    <property type="match status" value="1"/>
</dbReference>
<keyword evidence="7" id="KW-0597">Phosphoprotein</keyword>
<dbReference type="Pfam" id="PF25601">
    <property type="entry name" value="AAA_lid_14"/>
    <property type="match status" value="1"/>
</dbReference>
<dbReference type="InterPro" id="IPR009057">
    <property type="entry name" value="Homeodomain-like_sf"/>
</dbReference>
<name>A0A7X6IAY0_9BACT</name>
<dbReference type="RefSeq" id="WP_168059086.1">
    <property type="nucleotide sequence ID" value="NZ_VTOW01000001.1"/>
</dbReference>
<dbReference type="InterPro" id="IPR025944">
    <property type="entry name" value="Sigma_54_int_dom_CS"/>
</dbReference>
<keyword evidence="4" id="KW-0238">DNA-binding</keyword>
<dbReference type="Gene3D" id="1.10.8.60">
    <property type="match status" value="1"/>
</dbReference>
<evidence type="ECO:0000259" key="8">
    <source>
        <dbReference type="PROSITE" id="PS50045"/>
    </source>
</evidence>
<dbReference type="PROSITE" id="PS00676">
    <property type="entry name" value="SIGMA54_INTERACT_2"/>
    <property type="match status" value="1"/>
</dbReference>
<keyword evidence="5" id="KW-0010">Activator</keyword>
<dbReference type="Pfam" id="PF00158">
    <property type="entry name" value="Sigma54_activat"/>
    <property type="match status" value="1"/>
</dbReference>
<dbReference type="GO" id="GO:0005524">
    <property type="term" value="F:ATP binding"/>
    <property type="evidence" value="ECO:0007669"/>
    <property type="project" value="UniProtKB-KW"/>
</dbReference>